<gene>
    <name evidence="2" type="ORF">DAPPUDRAFT_264177</name>
</gene>
<feature type="region of interest" description="Disordered" evidence="1">
    <location>
        <begin position="67"/>
        <end position="113"/>
    </location>
</feature>
<dbReference type="KEGG" id="dpx:DAPPUDRAFT_264177"/>
<dbReference type="AlphaFoldDB" id="E9HR14"/>
<proteinExistence type="predicted"/>
<dbReference type="Proteomes" id="UP000000305">
    <property type="component" value="Unassembled WGS sequence"/>
</dbReference>
<evidence type="ECO:0000313" key="3">
    <source>
        <dbReference type="Proteomes" id="UP000000305"/>
    </source>
</evidence>
<dbReference type="EMBL" id="GL732729">
    <property type="protein sequence ID" value="EFX65822.1"/>
    <property type="molecule type" value="Genomic_DNA"/>
</dbReference>
<feature type="compositionally biased region" description="Polar residues" evidence="1">
    <location>
        <begin position="94"/>
        <end position="104"/>
    </location>
</feature>
<reference evidence="2 3" key="1">
    <citation type="journal article" date="2011" name="Science">
        <title>The ecoresponsive genome of Daphnia pulex.</title>
        <authorList>
            <person name="Colbourne J.K."/>
            <person name="Pfrender M.E."/>
            <person name="Gilbert D."/>
            <person name="Thomas W.K."/>
            <person name="Tucker A."/>
            <person name="Oakley T.H."/>
            <person name="Tokishita S."/>
            <person name="Aerts A."/>
            <person name="Arnold G.J."/>
            <person name="Basu M.K."/>
            <person name="Bauer D.J."/>
            <person name="Caceres C.E."/>
            <person name="Carmel L."/>
            <person name="Casola C."/>
            <person name="Choi J.H."/>
            <person name="Detter J.C."/>
            <person name="Dong Q."/>
            <person name="Dusheyko S."/>
            <person name="Eads B.D."/>
            <person name="Frohlich T."/>
            <person name="Geiler-Samerotte K.A."/>
            <person name="Gerlach D."/>
            <person name="Hatcher P."/>
            <person name="Jogdeo S."/>
            <person name="Krijgsveld J."/>
            <person name="Kriventseva E.V."/>
            <person name="Kultz D."/>
            <person name="Laforsch C."/>
            <person name="Lindquist E."/>
            <person name="Lopez J."/>
            <person name="Manak J.R."/>
            <person name="Muller J."/>
            <person name="Pangilinan J."/>
            <person name="Patwardhan R.P."/>
            <person name="Pitluck S."/>
            <person name="Pritham E.J."/>
            <person name="Rechtsteiner A."/>
            <person name="Rho M."/>
            <person name="Rogozin I.B."/>
            <person name="Sakarya O."/>
            <person name="Salamov A."/>
            <person name="Schaack S."/>
            <person name="Shapiro H."/>
            <person name="Shiga Y."/>
            <person name="Skalitzky C."/>
            <person name="Smith Z."/>
            <person name="Souvorov A."/>
            <person name="Sung W."/>
            <person name="Tang Z."/>
            <person name="Tsuchiya D."/>
            <person name="Tu H."/>
            <person name="Vos H."/>
            <person name="Wang M."/>
            <person name="Wolf Y.I."/>
            <person name="Yamagata H."/>
            <person name="Yamada T."/>
            <person name="Ye Y."/>
            <person name="Shaw J.R."/>
            <person name="Andrews J."/>
            <person name="Crease T.J."/>
            <person name="Tang H."/>
            <person name="Lucas S.M."/>
            <person name="Robertson H.M."/>
            <person name="Bork P."/>
            <person name="Koonin E.V."/>
            <person name="Zdobnov E.M."/>
            <person name="Grigoriev I.V."/>
            <person name="Lynch M."/>
            <person name="Boore J.L."/>
        </authorList>
    </citation>
    <scope>NUCLEOTIDE SEQUENCE [LARGE SCALE GENOMIC DNA]</scope>
</reference>
<name>E9HR14_DAPPU</name>
<protein>
    <submittedName>
        <fullName evidence="2">Uncharacterized protein</fullName>
    </submittedName>
</protein>
<keyword evidence="3" id="KW-1185">Reference proteome</keyword>
<dbReference type="HOGENOM" id="CLU_1284457_0_0_1"/>
<evidence type="ECO:0000313" key="2">
    <source>
        <dbReference type="EMBL" id="EFX65822.1"/>
    </source>
</evidence>
<feature type="compositionally biased region" description="Low complexity" evidence="1">
    <location>
        <begin position="75"/>
        <end position="88"/>
    </location>
</feature>
<accession>E9HR14</accession>
<sequence>MKSRQERRRRRDYVEYLNHLYDSTLESSDGDEEAVESVAVELQSAESVEIAEIDSTVAAVESDICISSEEDPEDSSSVSSLEDSTVSSLEDRTVSSLEDSTETASVDDDRCPETVDGVPVCDDQHPLAADLRGWKTKFHVPHIQVGELLGILRKHHPEFPKSTKTTRSLFLLVFTMTNLNPNFPTCPLRLKTRLCLKLFHVTDKAMS</sequence>
<dbReference type="InParanoid" id="E9HR14"/>
<evidence type="ECO:0000256" key="1">
    <source>
        <dbReference type="SAM" id="MobiDB-lite"/>
    </source>
</evidence>
<organism evidence="2 3">
    <name type="scientific">Daphnia pulex</name>
    <name type="common">Water flea</name>
    <dbReference type="NCBI Taxonomy" id="6669"/>
    <lineage>
        <taxon>Eukaryota</taxon>
        <taxon>Metazoa</taxon>
        <taxon>Ecdysozoa</taxon>
        <taxon>Arthropoda</taxon>
        <taxon>Crustacea</taxon>
        <taxon>Branchiopoda</taxon>
        <taxon>Diplostraca</taxon>
        <taxon>Cladocera</taxon>
        <taxon>Anomopoda</taxon>
        <taxon>Daphniidae</taxon>
        <taxon>Daphnia</taxon>
    </lineage>
</organism>